<evidence type="ECO:0000313" key="3">
    <source>
        <dbReference type="Proteomes" id="UP000190637"/>
    </source>
</evidence>
<accession>A0A1T4P3T4</accession>
<gene>
    <name evidence="2" type="ORF">SAMN02745673_01593</name>
</gene>
<feature type="compositionally biased region" description="Basic and acidic residues" evidence="1">
    <location>
        <begin position="121"/>
        <end position="136"/>
    </location>
</feature>
<evidence type="ECO:0008006" key="4">
    <source>
        <dbReference type="Google" id="ProtNLM"/>
    </source>
</evidence>
<feature type="compositionally biased region" description="Low complexity" evidence="1">
    <location>
        <begin position="150"/>
        <end position="161"/>
    </location>
</feature>
<dbReference type="Proteomes" id="UP000190637">
    <property type="component" value="Unassembled WGS sequence"/>
</dbReference>
<dbReference type="RefSeq" id="WP_078760994.1">
    <property type="nucleotide sequence ID" value="NZ_FUWS01000004.1"/>
</dbReference>
<organism evidence="2 3">
    <name type="scientific">Marinactinospora thermotolerans DSM 45154</name>
    <dbReference type="NCBI Taxonomy" id="1122192"/>
    <lineage>
        <taxon>Bacteria</taxon>
        <taxon>Bacillati</taxon>
        <taxon>Actinomycetota</taxon>
        <taxon>Actinomycetes</taxon>
        <taxon>Streptosporangiales</taxon>
        <taxon>Nocardiopsidaceae</taxon>
        <taxon>Marinactinospora</taxon>
    </lineage>
</organism>
<dbReference type="EMBL" id="FUWS01000004">
    <property type="protein sequence ID" value="SJZ85598.1"/>
    <property type="molecule type" value="Genomic_DNA"/>
</dbReference>
<reference evidence="2 3" key="1">
    <citation type="submission" date="2017-02" db="EMBL/GenBank/DDBJ databases">
        <authorList>
            <person name="Peterson S.W."/>
        </authorList>
    </citation>
    <scope>NUCLEOTIDE SEQUENCE [LARGE SCALE GENOMIC DNA]</scope>
    <source>
        <strain evidence="2 3">DSM 45154</strain>
    </source>
</reference>
<proteinExistence type="predicted"/>
<dbReference type="AlphaFoldDB" id="A0A1T4P3T4"/>
<feature type="region of interest" description="Disordered" evidence="1">
    <location>
        <begin position="99"/>
        <end position="187"/>
    </location>
</feature>
<sequence>MGNTGKIVLAVAGGYVLGRRKKLKLALGLGVWLGAKKLDIDPRRLLTEVGAELSSLPIVGELRDQARGELLSAGRNAAGAVASRWADGLADSLSRRTDALTGAARAEDDEERGAEDEPADEDRAERAGDDGAERDRPRKKRPSGGERAAKGASTAAKGTSRAAKDGGGRAAKAAGGRSRATRGKSGE</sequence>
<protein>
    <recommendedName>
        <fullName evidence="4">DNA primase</fullName>
    </recommendedName>
</protein>
<evidence type="ECO:0000313" key="2">
    <source>
        <dbReference type="EMBL" id="SJZ85598.1"/>
    </source>
</evidence>
<dbReference type="STRING" id="1122192.SAMN02745673_01593"/>
<evidence type="ECO:0000256" key="1">
    <source>
        <dbReference type="SAM" id="MobiDB-lite"/>
    </source>
</evidence>
<name>A0A1T4P3T4_9ACTN</name>
<keyword evidence="3" id="KW-1185">Reference proteome</keyword>
<feature type="compositionally biased region" description="Acidic residues" evidence="1">
    <location>
        <begin position="107"/>
        <end position="120"/>
    </location>
</feature>
<dbReference type="OrthoDB" id="4966929at2"/>